<evidence type="ECO:0000313" key="10">
    <source>
        <dbReference type="Proteomes" id="UP001144372"/>
    </source>
</evidence>
<dbReference type="CDD" id="cd01639">
    <property type="entry name" value="IMPase"/>
    <property type="match status" value="1"/>
</dbReference>
<dbReference type="PRINTS" id="PR00377">
    <property type="entry name" value="IMPHPHTASES"/>
</dbReference>
<evidence type="ECO:0000256" key="4">
    <source>
        <dbReference type="ARBA" id="ARBA00022723"/>
    </source>
</evidence>
<dbReference type="PANTHER" id="PTHR20854:SF4">
    <property type="entry name" value="INOSITOL-1-MONOPHOSPHATASE-RELATED"/>
    <property type="match status" value="1"/>
</dbReference>
<comment type="catalytic activity">
    <reaction evidence="1 8">
        <text>a myo-inositol phosphate + H2O = myo-inositol + phosphate</text>
        <dbReference type="Rhea" id="RHEA:24056"/>
        <dbReference type="ChEBI" id="CHEBI:15377"/>
        <dbReference type="ChEBI" id="CHEBI:17268"/>
        <dbReference type="ChEBI" id="CHEBI:43474"/>
        <dbReference type="ChEBI" id="CHEBI:84139"/>
        <dbReference type="EC" id="3.1.3.25"/>
    </reaction>
</comment>
<feature type="binding site" evidence="7">
    <location>
        <position position="84"/>
    </location>
    <ligand>
        <name>Mg(2+)</name>
        <dbReference type="ChEBI" id="CHEBI:18420"/>
        <label>1</label>
        <note>catalytic</note>
    </ligand>
</feature>
<evidence type="ECO:0000256" key="7">
    <source>
        <dbReference type="PIRSR" id="PIRSR600760-2"/>
    </source>
</evidence>
<dbReference type="AlphaFoldDB" id="A0A9W6FWQ0"/>
<protein>
    <recommendedName>
        <fullName evidence="8">Inositol-1-monophosphatase</fullName>
        <ecNumber evidence="8">3.1.3.25</ecNumber>
    </recommendedName>
</protein>
<evidence type="ECO:0000313" key="9">
    <source>
        <dbReference type="EMBL" id="GLI36228.1"/>
    </source>
</evidence>
<comment type="cofactor">
    <cofactor evidence="2 7 8">
        <name>Mg(2+)</name>
        <dbReference type="ChEBI" id="CHEBI:18420"/>
    </cofactor>
</comment>
<proteinExistence type="inferred from homology"/>
<dbReference type="InterPro" id="IPR020550">
    <property type="entry name" value="Inositol_monophosphatase_CS"/>
</dbReference>
<dbReference type="Proteomes" id="UP001144372">
    <property type="component" value="Unassembled WGS sequence"/>
</dbReference>
<dbReference type="Gene3D" id="3.30.540.10">
    <property type="entry name" value="Fructose-1,6-Bisphosphatase, subunit A, domain 1"/>
    <property type="match status" value="1"/>
</dbReference>
<feature type="binding site" evidence="7">
    <location>
        <position position="86"/>
    </location>
    <ligand>
        <name>Mg(2+)</name>
        <dbReference type="ChEBI" id="CHEBI:18420"/>
        <label>1</label>
        <note>catalytic</note>
    </ligand>
</feature>
<comment type="caution">
    <text evidence="9">The sequence shown here is derived from an EMBL/GenBank/DDBJ whole genome shotgun (WGS) entry which is preliminary data.</text>
</comment>
<dbReference type="FunFam" id="3.30.540.10:FF:000003">
    <property type="entry name" value="Inositol-1-monophosphatase"/>
    <property type="match status" value="1"/>
</dbReference>
<evidence type="ECO:0000256" key="1">
    <source>
        <dbReference type="ARBA" id="ARBA00001033"/>
    </source>
</evidence>
<dbReference type="PROSITE" id="PS00629">
    <property type="entry name" value="IMP_1"/>
    <property type="match status" value="1"/>
</dbReference>
<comment type="similarity">
    <text evidence="3 8">Belongs to the inositol monophosphatase superfamily.</text>
</comment>
<dbReference type="RefSeq" id="WP_281796464.1">
    <property type="nucleotide sequence ID" value="NZ_BSDR01000001.1"/>
</dbReference>
<dbReference type="SUPFAM" id="SSF56655">
    <property type="entry name" value="Carbohydrate phosphatase"/>
    <property type="match status" value="1"/>
</dbReference>
<dbReference type="GO" id="GO:0007165">
    <property type="term" value="P:signal transduction"/>
    <property type="evidence" value="ECO:0007669"/>
    <property type="project" value="TreeGrafter"/>
</dbReference>
<evidence type="ECO:0000256" key="2">
    <source>
        <dbReference type="ARBA" id="ARBA00001946"/>
    </source>
</evidence>
<feature type="binding site" evidence="7">
    <location>
        <position position="68"/>
    </location>
    <ligand>
        <name>Mg(2+)</name>
        <dbReference type="ChEBI" id="CHEBI:18420"/>
        <label>1</label>
        <note>catalytic</note>
    </ligand>
</feature>
<keyword evidence="10" id="KW-1185">Reference proteome</keyword>
<dbReference type="InterPro" id="IPR020583">
    <property type="entry name" value="Inositol_monoP_metal-BS"/>
</dbReference>
<evidence type="ECO:0000256" key="8">
    <source>
        <dbReference type="RuleBase" id="RU364068"/>
    </source>
</evidence>
<feature type="binding site" evidence="7">
    <location>
        <position position="87"/>
    </location>
    <ligand>
        <name>Mg(2+)</name>
        <dbReference type="ChEBI" id="CHEBI:18420"/>
        <label>1</label>
        <note>catalytic</note>
    </ligand>
</feature>
<evidence type="ECO:0000256" key="3">
    <source>
        <dbReference type="ARBA" id="ARBA00009759"/>
    </source>
</evidence>
<dbReference type="PROSITE" id="PS00630">
    <property type="entry name" value="IMP_2"/>
    <property type="match status" value="1"/>
</dbReference>
<name>A0A9W6FWQ0_9BACT</name>
<dbReference type="Gene3D" id="3.40.190.80">
    <property type="match status" value="1"/>
</dbReference>
<keyword evidence="6 7" id="KW-0460">Magnesium</keyword>
<dbReference type="GO" id="GO:0008934">
    <property type="term" value="F:inositol monophosphate 1-phosphatase activity"/>
    <property type="evidence" value="ECO:0007669"/>
    <property type="project" value="InterPro"/>
</dbReference>
<dbReference type="InterPro" id="IPR000760">
    <property type="entry name" value="Inositol_monophosphatase-like"/>
</dbReference>
<sequence length="273" mass="29926">MIRAMEGVAHLAMEQAGALIREKMGKISSSDIHTKGISDYVTQVDMESERIITGIIEKHFPRHHIMAEETENDGMHEGFTWVIDPIDGTANFIHGFPFVAISIAVCENREPILGFVLDPVRNECFTARKGGGAFLNGHPIQMRSTEDLGETMIATGFPHRTRDIIDPYLEVFKRVFLQTSGIRRAGAAALDLAYLAAGRVDGFWEAGLKAWDIAAGALLVHEAGGIVTDFWGEENYLENGHIVGGSSLTHPFLLEQVKTFLVPALASRAGVKK</sequence>
<feature type="binding site" evidence="7">
    <location>
        <position position="212"/>
    </location>
    <ligand>
        <name>Mg(2+)</name>
        <dbReference type="ChEBI" id="CHEBI:18420"/>
        <label>1</label>
        <note>catalytic</note>
    </ligand>
</feature>
<dbReference type="GO" id="GO:0046854">
    <property type="term" value="P:phosphatidylinositol phosphate biosynthetic process"/>
    <property type="evidence" value="ECO:0007669"/>
    <property type="project" value="InterPro"/>
</dbReference>
<dbReference type="EMBL" id="BSDR01000001">
    <property type="protein sequence ID" value="GLI36228.1"/>
    <property type="molecule type" value="Genomic_DNA"/>
</dbReference>
<evidence type="ECO:0000256" key="5">
    <source>
        <dbReference type="ARBA" id="ARBA00022801"/>
    </source>
</evidence>
<dbReference type="PANTHER" id="PTHR20854">
    <property type="entry name" value="INOSITOL MONOPHOSPHATASE"/>
    <property type="match status" value="1"/>
</dbReference>
<dbReference type="PRINTS" id="PR01959">
    <property type="entry name" value="SBIMPHPHTASE"/>
</dbReference>
<keyword evidence="4 7" id="KW-0479">Metal-binding</keyword>
<keyword evidence="5 8" id="KW-0378">Hydrolase</keyword>
<gene>
    <name evidence="9" type="ORF">DAMNIGENAA_36610</name>
</gene>
<dbReference type="GO" id="GO:0006020">
    <property type="term" value="P:inositol metabolic process"/>
    <property type="evidence" value="ECO:0007669"/>
    <property type="project" value="TreeGrafter"/>
</dbReference>
<organism evidence="9 10">
    <name type="scientific">Desulforhabdus amnigena</name>
    <dbReference type="NCBI Taxonomy" id="40218"/>
    <lineage>
        <taxon>Bacteria</taxon>
        <taxon>Pseudomonadati</taxon>
        <taxon>Thermodesulfobacteriota</taxon>
        <taxon>Syntrophobacteria</taxon>
        <taxon>Syntrophobacterales</taxon>
        <taxon>Syntrophobacteraceae</taxon>
        <taxon>Desulforhabdus</taxon>
    </lineage>
</organism>
<accession>A0A9W6FWQ0</accession>
<dbReference type="GO" id="GO:0046872">
    <property type="term" value="F:metal ion binding"/>
    <property type="evidence" value="ECO:0007669"/>
    <property type="project" value="UniProtKB-KW"/>
</dbReference>
<dbReference type="InterPro" id="IPR033942">
    <property type="entry name" value="IMPase"/>
</dbReference>
<dbReference type="EC" id="3.1.3.25" evidence="8"/>
<reference evidence="9" key="1">
    <citation type="submission" date="2022-12" db="EMBL/GenBank/DDBJ databases">
        <title>Reference genome sequencing for broad-spectrum identification of bacterial and archaeal isolates by mass spectrometry.</title>
        <authorList>
            <person name="Sekiguchi Y."/>
            <person name="Tourlousse D.M."/>
        </authorList>
    </citation>
    <scope>NUCLEOTIDE SEQUENCE</scope>
    <source>
        <strain evidence="9">ASRB1</strain>
    </source>
</reference>
<evidence type="ECO:0000256" key="6">
    <source>
        <dbReference type="ARBA" id="ARBA00022842"/>
    </source>
</evidence>
<dbReference type="Pfam" id="PF00459">
    <property type="entry name" value="Inositol_P"/>
    <property type="match status" value="1"/>
</dbReference>
<dbReference type="InterPro" id="IPR022337">
    <property type="entry name" value="Inositol_monophosphatase_SuhB"/>
</dbReference>